<reference evidence="3 4" key="2">
    <citation type="journal article" date="2011" name="Stand. Genomic Sci.">
        <title>Complete genome sequence of Tsukamurella paurometabola type strain (no. 33).</title>
        <authorList>
            <person name="Munk A.C."/>
            <person name="Lapidus A."/>
            <person name="Lucas S."/>
            <person name="Nolan M."/>
            <person name="Tice H."/>
            <person name="Cheng J.F."/>
            <person name="Del Rio T.G."/>
            <person name="Goodwin L."/>
            <person name="Pitluck S."/>
            <person name="Liolios K."/>
            <person name="Huntemann M."/>
            <person name="Ivanova N."/>
            <person name="Mavromatis K."/>
            <person name="Mikhailova N."/>
            <person name="Pati A."/>
            <person name="Chen A."/>
            <person name="Palaniappan K."/>
            <person name="Tapia R."/>
            <person name="Han C."/>
            <person name="Land M."/>
            <person name="Hauser L."/>
            <person name="Chang Y.J."/>
            <person name="Jeffries C.D."/>
            <person name="Brettin T."/>
            <person name="Yasawong M."/>
            <person name="Brambilla E.M."/>
            <person name="Rohde M."/>
            <person name="Sikorski J."/>
            <person name="Goker M."/>
            <person name="Detter J.C."/>
            <person name="Woyke T."/>
            <person name="Bristow J."/>
            <person name="Eisen J.A."/>
            <person name="Markowitz V."/>
            <person name="Hugenholtz P."/>
            <person name="Kyrpides N.C."/>
            <person name="Klenk H.P."/>
        </authorList>
    </citation>
    <scope>NUCLEOTIDE SEQUENCE [LARGE SCALE GENOMIC DNA]</scope>
    <source>
        <strain evidence="4">ATCC 8368 / DSM 20162 / CCUG 35730 / CIP 100753 / JCM 10117 / KCTC 9821 / NBRC 16120 / NCIMB 702349 / NCTC 13040</strain>
    </source>
</reference>
<dbReference type="EMBL" id="CP001966">
    <property type="protein sequence ID" value="ADG76805.1"/>
    <property type="molecule type" value="Genomic_DNA"/>
</dbReference>
<gene>
    <name evidence="3" type="ordered locus">Tpau_0151</name>
</gene>
<evidence type="ECO:0000313" key="3">
    <source>
        <dbReference type="EMBL" id="ADG76805.1"/>
    </source>
</evidence>
<evidence type="ECO:0000259" key="2">
    <source>
        <dbReference type="Pfam" id="PF12158"/>
    </source>
</evidence>
<dbReference type="AlphaFoldDB" id="D5UQ37"/>
<name>D5UQ37_TSUPD</name>
<keyword evidence="1" id="KW-0812">Transmembrane</keyword>
<evidence type="ECO:0000256" key="1">
    <source>
        <dbReference type="SAM" id="Phobius"/>
    </source>
</evidence>
<feature type="transmembrane region" description="Helical" evidence="1">
    <location>
        <begin position="130"/>
        <end position="149"/>
    </location>
</feature>
<proteinExistence type="predicted"/>
<feature type="transmembrane region" description="Helical" evidence="1">
    <location>
        <begin position="21"/>
        <end position="43"/>
    </location>
</feature>
<keyword evidence="1" id="KW-0472">Membrane</keyword>
<dbReference type="HOGENOM" id="CLU_1137612_0_0_11"/>
<dbReference type="RefSeq" id="WP_013124860.1">
    <property type="nucleotide sequence ID" value="NC_014158.1"/>
</dbReference>
<reference evidence="4" key="1">
    <citation type="submission" date="2010-03" db="EMBL/GenBank/DDBJ databases">
        <title>The complete chromosome of Tsukamurella paurometabola DSM 20162.</title>
        <authorList>
            <consortium name="US DOE Joint Genome Institute (JGI-PGF)"/>
            <person name="Lucas S."/>
            <person name="Copeland A."/>
            <person name="Lapidus A."/>
            <person name="Glavina del Rio T."/>
            <person name="Dalin E."/>
            <person name="Tice H."/>
            <person name="Bruce D."/>
            <person name="Goodwin L."/>
            <person name="Pitluck S."/>
            <person name="Kyrpides N."/>
            <person name="Mavromatis K."/>
            <person name="Ivanova N."/>
            <person name="Mikhailova N."/>
            <person name="Munk A.C."/>
            <person name="Brettin T."/>
            <person name="Detter J.C."/>
            <person name="Tapia R."/>
            <person name="Han C."/>
            <person name="Larimer F."/>
            <person name="Land M."/>
            <person name="Hauser L."/>
            <person name="Markowitz V."/>
            <person name="Cheng J.-F."/>
            <person name="Hugenholtz P."/>
            <person name="Woyke T."/>
            <person name="Wu D."/>
            <person name="Jando M."/>
            <person name="Brambilla E."/>
            <person name="Klenk H.-P."/>
            <person name="Eisen J.A."/>
        </authorList>
    </citation>
    <scope>NUCLEOTIDE SEQUENCE [LARGE SCALE GENOMIC DNA]</scope>
    <source>
        <strain evidence="4">ATCC 8368 / DSM 20162 / CCUG 35730 / CIP 100753 / JCM 10117 / KCTC 9821 / NBRC 16120 / NCIMB 702349 / NCTC 13040</strain>
    </source>
</reference>
<dbReference type="STRING" id="521096.Tpau_0151"/>
<dbReference type="InterPro" id="IPR021994">
    <property type="entry name" value="DUF3592"/>
</dbReference>
<dbReference type="Pfam" id="PF12158">
    <property type="entry name" value="DUF3592"/>
    <property type="match status" value="1"/>
</dbReference>
<dbReference type="KEGG" id="tpr:Tpau_0151"/>
<keyword evidence="1" id="KW-1133">Transmembrane helix</keyword>
<dbReference type="Proteomes" id="UP000001213">
    <property type="component" value="Chromosome"/>
</dbReference>
<protein>
    <recommendedName>
        <fullName evidence="2">DUF3592 domain-containing protein</fullName>
    </recommendedName>
</protein>
<organism evidence="3 4">
    <name type="scientific">Tsukamurella paurometabola (strain ATCC 8368 / DSM 20162 / CCUG 35730 / CIP 100753 / JCM 10117 / KCTC 9821 / NBRC 16120 / NCIMB 702349 / NCTC 13040)</name>
    <name type="common">Corynebacterium paurometabolum</name>
    <dbReference type="NCBI Taxonomy" id="521096"/>
    <lineage>
        <taxon>Bacteria</taxon>
        <taxon>Bacillati</taxon>
        <taxon>Actinomycetota</taxon>
        <taxon>Actinomycetes</taxon>
        <taxon>Mycobacteriales</taxon>
        <taxon>Tsukamurellaceae</taxon>
        <taxon>Tsukamurella</taxon>
    </lineage>
</organism>
<accession>D5UQ37</accession>
<evidence type="ECO:0000313" key="4">
    <source>
        <dbReference type="Proteomes" id="UP000001213"/>
    </source>
</evidence>
<feature type="domain" description="DUF3592" evidence="2">
    <location>
        <begin position="55"/>
        <end position="126"/>
    </location>
</feature>
<keyword evidence="4" id="KW-1185">Reference proteome</keyword>
<sequence length="244" mass="27256">MSEPEFDRERRAAARSVRESHLMVRLFIALGVLTIAAGCYFTVVDTMFLASASTAEGRVVDYEESASPKENGRTEYSYQRIVGYTVDGVDYRKRESGASSSEPAIGDAVTVYYDPDDPQHAMIDAFMRKWLGPLAIIFGVLWTALFAAIQRWTRRKQGERERTAFHGARIPLTVTDLRDSEWRDDDGNTRRAVVATMTGTDSGTGEARVFTRSYEGRWRHRRAPALGAPYVAFVDDSGAIIIPA</sequence>